<dbReference type="Gene3D" id="3.40.960.10">
    <property type="entry name" value="VSR Endonuclease"/>
    <property type="match status" value="1"/>
</dbReference>
<evidence type="ECO:0000313" key="3">
    <source>
        <dbReference type="Proteomes" id="UP000199663"/>
    </source>
</evidence>
<dbReference type="Proteomes" id="UP000199663">
    <property type="component" value="Unassembled WGS sequence"/>
</dbReference>
<dbReference type="RefSeq" id="WP_031327336.1">
    <property type="nucleotide sequence ID" value="NZ_FNQC01000023.1"/>
</dbReference>
<dbReference type="SUPFAM" id="SSF52980">
    <property type="entry name" value="Restriction endonuclease-like"/>
    <property type="match status" value="1"/>
</dbReference>
<feature type="domain" description="DUF559" evidence="1">
    <location>
        <begin position="15"/>
        <end position="122"/>
    </location>
</feature>
<keyword evidence="3" id="KW-1185">Reference proteome</keyword>
<dbReference type="InterPro" id="IPR011335">
    <property type="entry name" value="Restrct_endonuc-II-like"/>
</dbReference>
<dbReference type="InterPro" id="IPR007569">
    <property type="entry name" value="DUF559"/>
</dbReference>
<dbReference type="Pfam" id="PF04480">
    <property type="entry name" value="DUF559"/>
    <property type="match status" value="1"/>
</dbReference>
<dbReference type="CDD" id="cd01038">
    <property type="entry name" value="Endonuclease_DUF559"/>
    <property type="match status" value="1"/>
</dbReference>
<reference evidence="2 3" key="1">
    <citation type="submission" date="2016-10" db="EMBL/GenBank/DDBJ databases">
        <authorList>
            <person name="Varghese N."/>
            <person name="Submissions S."/>
        </authorList>
    </citation>
    <scope>NUCLEOTIDE SEQUENCE [LARGE SCALE GENOMIC DNA]</scope>
    <source>
        <strain evidence="2 3">DSM 17997</strain>
    </source>
</reference>
<evidence type="ECO:0000259" key="1">
    <source>
        <dbReference type="Pfam" id="PF04480"/>
    </source>
</evidence>
<keyword evidence="2" id="KW-0540">Nuclease</keyword>
<gene>
    <name evidence="2" type="ORF">SAMN05444412_12321</name>
</gene>
<protein>
    <submittedName>
        <fullName evidence="2">Very-short-patch-repair endonuclease</fullName>
    </submittedName>
</protein>
<dbReference type="InterPro" id="IPR047216">
    <property type="entry name" value="Endonuclease_DUF559_bact"/>
</dbReference>
<sequence length="127" mass="14995">MSYADNLFFGASPEIHKRARELRKRLTPSEKILWETLKGKSFRGLKFRRQHPIHKFIVDFYCHELKLVIEIDGGIHDTMDQKEYDMGRTFELNELGLEILRFGNEMILSDIQLTLIEISKFIDSHQA</sequence>
<evidence type="ECO:0000313" key="2">
    <source>
        <dbReference type="EMBL" id="SDZ55159.1"/>
    </source>
</evidence>
<dbReference type="EMBL" id="FNQC01000023">
    <property type="protein sequence ID" value="SDZ55159.1"/>
    <property type="molecule type" value="Genomic_DNA"/>
</dbReference>
<keyword evidence="2" id="KW-0378">Hydrolase</keyword>
<organism evidence="2 3">
    <name type="scientific">Rhodonellum ikkaensis</name>
    <dbReference type="NCBI Taxonomy" id="336829"/>
    <lineage>
        <taxon>Bacteria</taxon>
        <taxon>Pseudomonadati</taxon>
        <taxon>Bacteroidota</taxon>
        <taxon>Cytophagia</taxon>
        <taxon>Cytophagales</taxon>
        <taxon>Cytophagaceae</taxon>
        <taxon>Rhodonellum</taxon>
    </lineage>
</organism>
<proteinExistence type="predicted"/>
<dbReference type="PANTHER" id="PTHR38590">
    <property type="entry name" value="BLL0828 PROTEIN"/>
    <property type="match status" value="1"/>
</dbReference>
<dbReference type="PANTHER" id="PTHR38590:SF1">
    <property type="entry name" value="BLL0828 PROTEIN"/>
    <property type="match status" value="1"/>
</dbReference>
<accession>A0A1H3U0Z0</accession>
<dbReference type="GO" id="GO:0004519">
    <property type="term" value="F:endonuclease activity"/>
    <property type="evidence" value="ECO:0007669"/>
    <property type="project" value="UniProtKB-KW"/>
</dbReference>
<keyword evidence="2" id="KW-0255">Endonuclease</keyword>
<comment type="caution">
    <text evidence="2">The sequence shown here is derived from an EMBL/GenBank/DDBJ whole genome shotgun (WGS) entry which is preliminary data.</text>
</comment>
<name>A0A1H3U0Z0_9BACT</name>